<keyword evidence="2" id="KW-1185">Reference proteome</keyword>
<accession>A0ABQ6F5I2</accession>
<dbReference type="InterPro" id="IPR009679">
    <property type="entry name" value="Phage_186_CII-like"/>
</dbReference>
<dbReference type="RefSeq" id="WP_284186394.1">
    <property type="nucleotide sequence ID" value="NZ_BSPX01000002.1"/>
</dbReference>
<organism evidence="1 2">
    <name type="scientific">Zoogloea oryzae</name>
    <dbReference type="NCBI Taxonomy" id="310767"/>
    <lineage>
        <taxon>Bacteria</taxon>
        <taxon>Pseudomonadati</taxon>
        <taxon>Pseudomonadota</taxon>
        <taxon>Betaproteobacteria</taxon>
        <taxon>Rhodocyclales</taxon>
        <taxon>Zoogloeaceae</taxon>
        <taxon>Zoogloea</taxon>
    </lineage>
</organism>
<evidence type="ECO:0000313" key="2">
    <source>
        <dbReference type="Proteomes" id="UP001157167"/>
    </source>
</evidence>
<comment type="caution">
    <text evidence="1">The sequence shown here is derived from an EMBL/GenBank/DDBJ whole genome shotgun (WGS) entry which is preliminary data.</text>
</comment>
<dbReference type="Pfam" id="PF06892">
    <property type="entry name" value="Phage_CP76"/>
    <property type="match status" value="1"/>
</dbReference>
<gene>
    <name evidence="1" type="ORF">GCM10007933_02550</name>
</gene>
<dbReference type="Proteomes" id="UP001157167">
    <property type="component" value="Unassembled WGS sequence"/>
</dbReference>
<protein>
    <submittedName>
        <fullName evidence="1">Uncharacterized protein</fullName>
    </submittedName>
</protein>
<proteinExistence type="predicted"/>
<name>A0ABQ6F5I2_9RHOO</name>
<reference evidence="2" key="1">
    <citation type="journal article" date="2019" name="Int. J. Syst. Evol. Microbiol.">
        <title>The Global Catalogue of Microorganisms (GCM) 10K type strain sequencing project: providing services to taxonomists for standard genome sequencing and annotation.</title>
        <authorList>
            <consortium name="The Broad Institute Genomics Platform"/>
            <consortium name="The Broad Institute Genome Sequencing Center for Infectious Disease"/>
            <person name="Wu L."/>
            <person name="Ma J."/>
        </authorList>
    </citation>
    <scope>NUCLEOTIDE SEQUENCE [LARGE SCALE GENOMIC DNA]</scope>
    <source>
        <strain evidence="2">NBRC 102407</strain>
    </source>
</reference>
<dbReference type="EMBL" id="BSPX01000002">
    <property type="protein sequence ID" value="GLT20803.1"/>
    <property type="molecule type" value="Genomic_DNA"/>
</dbReference>
<sequence length="162" mass="17744">MTRENQAPFTDRNNPKVRNRSLFVALQADAKRYPGGITALAHEMGIDPRVLADKINPNCFDKVLKVGELLDLIERLESVRAVNVIASYVDRTTVSVPAVTSPAEVMRAFVALTRRAADVMASGAKALEDERLDAPEREELLPLLDDLINSAVAFRSFAQGPA</sequence>
<evidence type="ECO:0000313" key="1">
    <source>
        <dbReference type="EMBL" id="GLT20803.1"/>
    </source>
</evidence>